<evidence type="ECO:0000313" key="2">
    <source>
        <dbReference type="EMBL" id="SVB75670.1"/>
    </source>
</evidence>
<feature type="domain" description="Alpha/beta hydrolase" evidence="1">
    <location>
        <begin position="236"/>
        <end position="331"/>
    </location>
</feature>
<organism evidence="2">
    <name type="scientific">marine metagenome</name>
    <dbReference type="NCBI Taxonomy" id="408172"/>
    <lineage>
        <taxon>unclassified sequences</taxon>
        <taxon>metagenomes</taxon>
        <taxon>ecological metagenomes</taxon>
    </lineage>
</organism>
<proteinExistence type="predicted"/>
<feature type="non-terminal residue" evidence="2">
    <location>
        <position position="347"/>
    </location>
</feature>
<dbReference type="EMBL" id="UINC01056072">
    <property type="protein sequence ID" value="SVB75670.1"/>
    <property type="molecule type" value="Genomic_DNA"/>
</dbReference>
<dbReference type="Pfam" id="PF20091">
    <property type="entry name" value="Abhydrolase_10"/>
    <property type="match status" value="1"/>
</dbReference>
<protein>
    <recommendedName>
        <fullName evidence="1">Alpha/beta hydrolase domain-containing protein</fullName>
    </recommendedName>
</protein>
<dbReference type="AlphaFoldDB" id="A0A382GKL2"/>
<reference evidence="2" key="1">
    <citation type="submission" date="2018-05" db="EMBL/GenBank/DDBJ databases">
        <authorList>
            <person name="Lanie J.A."/>
            <person name="Ng W.-L."/>
            <person name="Kazmierczak K.M."/>
            <person name="Andrzejewski T.M."/>
            <person name="Davidsen T.M."/>
            <person name="Wayne K.J."/>
            <person name="Tettelin H."/>
            <person name="Glass J.I."/>
            <person name="Rusch D."/>
            <person name="Podicherti R."/>
            <person name="Tsui H.-C.T."/>
            <person name="Winkler M.E."/>
        </authorList>
    </citation>
    <scope>NUCLEOTIDE SEQUENCE</scope>
</reference>
<sequence length="347" mass="38217">MPVSRFEITSKVLLENGKEYGDIGTYDHLQGTAYFEVDPLSESNERIVDIQLAPRNAVGKVEFSADFVLLTPSDPDKGNGTIFLDVVNRGNKTVLYGFNSANRPTDPTSPIESGNGFLMREGYTVMFCGWQADVPDIPGLIGLSVPEASVDGEHLSGRVMNQYQANVATSVFPLADRYHLKNPAADETELEAELMVQDQPNGIPELIERDKWALVRVEDSEIEPDVSHVHLQGGFELGRIYKLVYTAKGSRIVGLGFAAVRDICSFMKFASDEEGNPLSGYLDHAISYGVSQTGRFLRQYIYTGMNVDESARQSMDGIIAHVGGGMRGEFNLRFGQPSKDVCYIIPE</sequence>
<evidence type="ECO:0000259" key="1">
    <source>
        <dbReference type="Pfam" id="PF20091"/>
    </source>
</evidence>
<accession>A0A382GKL2</accession>
<gene>
    <name evidence="2" type="ORF">METZ01_LOCUS228524</name>
</gene>
<dbReference type="InterPro" id="IPR045394">
    <property type="entry name" value="Abhydrolase_dom"/>
</dbReference>
<name>A0A382GKL2_9ZZZZ</name>